<dbReference type="EMBL" id="MU006779">
    <property type="protein sequence ID" value="KAF2644112.1"/>
    <property type="molecule type" value="Genomic_DNA"/>
</dbReference>
<organism evidence="1 2">
    <name type="scientific">Massarina eburnea CBS 473.64</name>
    <dbReference type="NCBI Taxonomy" id="1395130"/>
    <lineage>
        <taxon>Eukaryota</taxon>
        <taxon>Fungi</taxon>
        <taxon>Dikarya</taxon>
        <taxon>Ascomycota</taxon>
        <taxon>Pezizomycotina</taxon>
        <taxon>Dothideomycetes</taxon>
        <taxon>Pleosporomycetidae</taxon>
        <taxon>Pleosporales</taxon>
        <taxon>Massarineae</taxon>
        <taxon>Massarinaceae</taxon>
        <taxon>Massarina</taxon>
    </lineage>
</organism>
<keyword evidence="2" id="KW-1185">Reference proteome</keyword>
<accession>A0A6A6SA63</accession>
<name>A0A6A6SA63_9PLEO</name>
<proteinExistence type="predicted"/>
<dbReference type="AlphaFoldDB" id="A0A6A6SA63"/>
<protein>
    <submittedName>
        <fullName evidence="1">Uncharacterized protein</fullName>
    </submittedName>
</protein>
<reference evidence="1" key="1">
    <citation type="journal article" date="2020" name="Stud. Mycol.">
        <title>101 Dothideomycetes genomes: a test case for predicting lifestyles and emergence of pathogens.</title>
        <authorList>
            <person name="Haridas S."/>
            <person name="Albert R."/>
            <person name="Binder M."/>
            <person name="Bloem J."/>
            <person name="Labutti K."/>
            <person name="Salamov A."/>
            <person name="Andreopoulos B."/>
            <person name="Baker S."/>
            <person name="Barry K."/>
            <person name="Bills G."/>
            <person name="Bluhm B."/>
            <person name="Cannon C."/>
            <person name="Castanera R."/>
            <person name="Culley D."/>
            <person name="Daum C."/>
            <person name="Ezra D."/>
            <person name="Gonzalez J."/>
            <person name="Henrissat B."/>
            <person name="Kuo A."/>
            <person name="Liang C."/>
            <person name="Lipzen A."/>
            <person name="Lutzoni F."/>
            <person name="Magnuson J."/>
            <person name="Mondo S."/>
            <person name="Nolan M."/>
            <person name="Ohm R."/>
            <person name="Pangilinan J."/>
            <person name="Park H.-J."/>
            <person name="Ramirez L."/>
            <person name="Alfaro M."/>
            <person name="Sun H."/>
            <person name="Tritt A."/>
            <person name="Yoshinaga Y."/>
            <person name="Zwiers L.-H."/>
            <person name="Turgeon B."/>
            <person name="Goodwin S."/>
            <person name="Spatafora J."/>
            <person name="Crous P."/>
            <person name="Grigoriev I."/>
        </authorList>
    </citation>
    <scope>NUCLEOTIDE SEQUENCE</scope>
    <source>
        <strain evidence="1">CBS 473.64</strain>
    </source>
</reference>
<evidence type="ECO:0000313" key="2">
    <source>
        <dbReference type="Proteomes" id="UP000799753"/>
    </source>
</evidence>
<dbReference type="Proteomes" id="UP000799753">
    <property type="component" value="Unassembled WGS sequence"/>
</dbReference>
<sequence length="120" mass="12720">MSSLPSSRSPITILLILLGTLAIFYQLFASFPTLGDSLYSVLPTSSTPSCIKDIGDHQCCSLFMQAEPCVEECRKVFVDRETQGLTVGFDACSERCLAIYDTRCGAASGAVIEGLLGAGA</sequence>
<evidence type="ECO:0000313" key="1">
    <source>
        <dbReference type="EMBL" id="KAF2644112.1"/>
    </source>
</evidence>
<gene>
    <name evidence="1" type="ORF">P280DRAFT_477537</name>
</gene>
<dbReference type="OrthoDB" id="3790043at2759"/>